<evidence type="ECO:0000313" key="2">
    <source>
        <dbReference type="Proteomes" id="UP000664534"/>
    </source>
</evidence>
<name>A0A8H3IFE8_9LECA</name>
<organism evidence="1 2">
    <name type="scientific">Imshaugia aleurites</name>
    <dbReference type="NCBI Taxonomy" id="172621"/>
    <lineage>
        <taxon>Eukaryota</taxon>
        <taxon>Fungi</taxon>
        <taxon>Dikarya</taxon>
        <taxon>Ascomycota</taxon>
        <taxon>Pezizomycotina</taxon>
        <taxon>Lecanoromycetes</taxon>
        <taxon>OSLEUM clade</taxon>
        <taxon>Lecanoromycetidae</taxon>
        <taxon>Lecanorales</taxon>
        <taxon>Lecanorineae</taxon>
        <taxon>Parmeliaceae</taxon>
        <taxon>Imshaugia</taxon>
    </lineage>
</organism>
<dbReference type="Proteomes" id="UP000664534">
    <property type="component" value="Unassembled WGS sequence"/>
</dbReference>
<dbReference type="EMBL" id="CAJPDT010000017">
    <property type="protein sequence ID" value="CAF9916553.1"/>
    <property type="molecule type" value="Genomic_DNA"/>
</dbReference>
<sequence length="220" mass="22968">MSDETASPSVSPNLIDVAFASNISSMTPALDTSAENYMVVCDGARYGFNPNIADCEGAVQSIDPDSDQMVWGERHSRLPVEYFPLPFAVFGDKAECAIRTILHGDSPTALASFSQVKSAAAALNLQCAAGGQSQGGIITNIGGDNNLAVVLSTYEPNIRCSTTATFDAASSCGSILADMPASTEKLLFGPETAPGVQEQLPQLLASSKLSPNAFSYLSFV</sequence>
<dbReference type="OrthoDB" id="5415957at2759"/>
<comment type="caution">
    <text evidence="1">The sequence shown here is derived from an EMBL/GenBank/DDBJ whole genome shotgun (WGS) entry which is preliminary data.</text>
</comment>
<evidence type="ECO:0000313" key="1">
    <source>
        <dbReference type="EMBL" id="CAF9916553.1"/>
    </source>
</evidence>
<keyword evidence="2" id="KW-1185">Reference proteome</keyword>
<accession>A0A8H3IFE8</accession>
<gene>
    <name evidence="1" type="ORF">IMSHALPRED_003232</name>
</gene>
<reference evidence="1" key="1">
    <citation type="submission" date="2021-03" db="EMBL/GenBank/DDBJ databases">
        <authorList>
            <person name="Tagirdzhanova G."/>
        </authorList>
    </citation>
    <scope>NUCLEOTIDE SEQUENCE</scope>
</reference>
<protein>
    <submittedName>
        <fullName evidence="1">Uncharacterized protein</fullName>
    </submittedName>
</protein>
<dbReference type="AlphaFoldDB" id="A0A8H3IFE8"/>
<proteinExistence type="predicted"/>